<feature type="compositionally biased region" description="Low complexity" evidence="2">
    <location>
        <begin position="487"/>
        <end position="502"/>
    </location>
</feature>
<organism evidence="3 4">
    <name type="scientific">Malassezia cuniculi</name>
    <dbReference type="NCBI Taxonomy" id="948313"/>
    <lineage>
        <taxon>Eukaryota</taxon>
        <taxon>Fungi</taxon>
        <taxon>Dikarya</taxon>
        <taxon>Basidiomycota</taxon>
        <taxon>Ustilaginomycotina</taxon>
        <taxon>Malasseziomycetes</taxon>
        <taxon>Malasseziales</taxon>
        <taxon>Malasseziaceae</taxon>
        <taxon>Malassezia</taxon>
    </lineage>
</organism>
<feature type="region of interest" description="Disordered" evidence="2">
    <location>
        <begin position="1"/>
        <end position="37"/>
    </location>
</feature>
<feature type="compositionally biased region" description="Basic and acidic residues" evidence="2">
    <location>
        <begin position="25"/>
        <end position="37"/>
    </location>
</feature>
<evidence type="ECO:0000313" key="3">
    <source>
        <dbReference type="EMBL" id="WFD34762.1"/>
    </source>
</evidence>
<accession>A0AAF0EXZ8</accession>
<dbReference type="AlphaFoldDB" id="A0AAF0EXZ8"/>
<dbReference type="EMBL" id="CP119878">
    <property type="protein sequence ID" value="WFD34762.1"/>
    <property type="molecule type" value="Genomic_DNA"/>
</dbReference>
<keyword evidence="1" id="KW-0175">Coiled coil</keyword>
<keyword evidence="4" id="KW-1185">Reference proteome</keyword>
<evidence type="ECO:0000256" key="1">
    <source>
        <dbReference type="SAM" id="Coils"/>
    </source>
</evidence>
<name>A0AAF0EXZ8_9BASI</name>
<feature type="compositionally biased region" description="Basic and acidic residues" evidence="2">
    <location>
        <begin position="398"/>
        <end position="429"/>
    </location>
</feature>
<evidence type="ECO:0000256" key="2">
    <source>
        <dbReference type="SAM" id="MobiDB-lite"/>
    </source>
</evidence>
<gene>
    <name evidence="3" type="ORF">MCUN1_001606</name>
</gene>
<dbReference type="PANTHER" id="PTHR45615:SF80">
    <property type="entry name" value="GRIP DOMAIN-CONTAINING PROTEIN"/>
    <property type="match status" value="1"/>
</dbReference>
<reference evidence="3" key="1">
    <citation type="submission" date="2023-03" db="EMBL/GenBank/DDBJ databases">
        <title>Mating type loci evolution in Malassezia.</title>
        <authorList>
            <person name="Coelho M.A."/>
        </authorList>
    </citation>
    <scope>NUCLEOTIDE SEQUENCE</scope>
    <source>
        <strain evidence="3">CBS 11721</strain>
    </source>
</reference>
<feature type="compositionally biased region" description="Polar residues" evidence="2">
    <location>
        <begin position="503"/>
        <end position="518"/>
    </location>
</feature>
<feature type="coiled-coil region" evidence="1">
    <location>
        <begin position="52"/>
        <end position="93"/>
    </location>
</feature>
<dbReference type="PANTHER" id="PTHR45615">
    <property type="entry name" value="MYOSIN HEAVY CHAIN, NON-MUSCLE"/>
    <property type="match status" value="1"/>
</dbReference>
<feature type="compositionally biased region" description="Low complexity" evidence="2">
    <location>
        <begin position="566"/>
        <end position="579"/>
    </location>
</feature>
<feature type="compositionally biased region" description="Polar residues" evidence="2">
    <location>
        <begin position="343"/>
        <end position="358"/>
    </location>
</feature>
<proteinExistence type="predicted"/>
<feature type="region of interest" description="Disordered" evidence="2">
    <location>
        <begin position="394"/>
        <end position="431"/>
    </location>
</feature>
<feature type="region of interest" description="Disordered" evidence="2">
    <location>
        <begin position="295"/>
        <end position="374"/>
    </location>
</feature>
<evidence type="ECO:0000313" key="4">
    <source>
        <dbReference type="Proteomes" id="UP001219933"/>
    </source>
</evidence>
<feature type="coiled-coil region" evidence="1">
    <location>
        <begin position="147"/>
        <end position="278"/>
    </location>
</feature>
<protein>
    <submittedName>
        <fullName evidence="3">Uncharacterized protein</fullName>
    </submittedName>
</protein>
<feature type="region of interest" description="Disordered" evidence="2">
    <location>
        <begin position="470"/>
        <end position="611"/>
    </location>
</feature>
<dbReference type="Proteomes" id="UP001219933">
    <property type="component" value="Chromosome 2"/>
</dbReference>
<feature type="compositionally biased region" description="Acidic residues" evidence="2">
    <location>
        <begin position="596"/>
        <end position="605"/>
    </location>
</feature>
<sequence>MSESPAKGVNRPIPVPPRSRARQAARTDDGDTSIGEDKSFVEGLMRAKSPAYENLEKELAEKNTAHEALQKELSEAKERITALEKSLEDKTAAHDALVLSANEKESAYETLTQEASGKQEAFEALSIKLSERDAQLTEVARQLDTVSKEHESVVAELQDKLTQVEERAAALEKSVEDATRSHALAVEELNKEIDTLSSDRDEVTKRSALWIDELENLRAQHAELKTQHSDLTERVGSVDADERVAALQSRITELEDQLESERKRADAAEDRVRDLRFTAEESRRAIMRLQEAEARAKAGKEVREDDDVQPKHARRASLVGRAFSPSEEEDKPSGLRGLMLSGAATSPTIDANSPTMPQTREAPEEESAPQPLAAPVAISRPLSLFNTSILRPTFGLRKKGEEEPKAEPVDAKAEAAREAAKEQEEKDSIEINSLRRQIQELQDQLMESRESLQASEQCITSLRDYIVRSQSNAEAKPKRKVPPIPTATPSTVTPSTAPSDASQPSEPTSLKQPITVAQINEADDVPATVSQEAQPVAESADNSSAPAEPVHDSAAPAEPAHESVEPVEPIEPVESAEPADASHDPTSPAKQVAEEVSGDVDDEFSDAVGQV</sequence>